<organism evidence="7 8">
    <name type="scientific">Panagrellus redivivus</name>
    <name type="common">Microworm</name>
    <dbReference type="NCBI Taxonomy" id="6233"/>
    <lineage>
        <taxon>Eukaryota</taxon>
        <taxon>Metazoa</taxon>
        <taxon>Ecdysozoa</taxon>
        <taxon>Nematoda</taxon>
        <taxon>Chromadorea</taxon>
        <taxon>Rhabditida</taxon>
        <taxon>Tylenchina</taxon>
        <taxon>Panagrolaimomorpha</taxon>
        <taxon>Panagrolaimoidea</taxon>
        <taxon>Panagrolaimidae</taxon>
        <taxon>Panagrellus</taxon>
    </lineage>
</organism>
<feature type="region of interest" description="Disordered" evidence="4">
    <location>
        <begin position="218"/>
        <end position="258"/>
    </location>
</feature>
<reference evidence="7" key="1">
    <citation type="journal article" date="2013" name="Genetics">
        <title>The draft genome and transcriptome of Panagrellus redivivus are shaped by the harsh demands of a free-living lifestyle.</title>
        <authorList>
            <person name="Srinivasan J."/>
            <person name="Dillman A.R."/>
            <person name="Macchietto M.G."/>
            <person name="Heikkinen L."/>
            <person name="Lakso M."/>
            <person name="Fracchia K.M."/>
            <person name="Antoshechkin I."/>
            <person name="Mortazavi A."/>
            <person name="Wong G."/>
            <person name="Sternberg P.W."/>
        </authorList>
    </citation>
    <scope>NUCLEOTIDE SEQUENCE [LARGE SCALE GENOMIC DNA]</scope>
    <source>
        <strain evidence="7">MT8872</strain>
    </source>
</reference>
<protein>
    <recommendedName>
        <fullName evidence="2">Coiled-coil domain-containing protein 22 homolog</fullName>
    </recommendedName>
</protein>
<dbReference type="Pfam" id="PF05667">
    <property type="entry name" value="CCDC22_CC"/>
    <property type="match status" value="1"/>
</dbReference>
<proteinExistence type="inferred from homology"/>
<dbReference type="PANTHER" id="PTHR15668">
    <property type="entry name" value="JM1 PROTEIN"/>
    <property type="match status" value="1"/>
</dbReference>
<feature type="domain" description="CCDC22 N-terminal" evidence="6">
    <location>
        <begin position="1"/>
        <end position="113"/>
    </location>
</feature>
<evidence type="ECO:0000256" key="2">
    <source>
        <dbReference type="ARBA" id="ARBA00017553"/>
    </source>
</evidence>
<dbReference type="Proteomes" id="UP000492821">
    <property type="component" value="Unassembled WGS sequence"/>
</dbReference>
<evidence type="ECO:0000313" key="7">
    <source>
        <dbReference type="Proteomes" id="UP000492821"/>
    </source>
</evidence>
<dbReference type="GO" id="GO:2000060">
    <property type="term" value="P:positive regulation of ubiquitin-dependent protein catabolic process"/>
    <property type="evidence" value="ECO:0007669"/>
    <property type="project" value="TreeGrafter"/>
</dbReference>
<evidence type="ECO:0000256" key="3">
    <source>
        <dbReference type="SAM" id="Coils"/>
    </source>
</evidence>
<accession>A0A7E4W0F9</accession>
<dbReference type="WBParaSite" id="Pan_g5607.t1">
    <property type="protein sequence ID" value="Pan_g5607.t1"/>
    <property type="gene ID" value="Pan_g5607"/>
</dbReference>
<name>A0A7E4W0F9_PANRE</name>
<evidence type="ECO:0000313" key="8">
    <source>
        <dbReference type="WBParaSite" id="Pan_g5607.t1"/>
    </source>
</evidence>
<dbReference type="Pfam" id="PF21674">
    <property type="entry name" value="CCDC22_N"/>
    <property type="match status" value="1"/>
</dbReference>
<dbReference type="GO" id="GO:0097602">
    <property type="term" value="F:cullin family protein binding"/>
    <property type="evidence" value="ECO:0007669"/>
    <property type="project" value="TreeGrafter"/>
</dbReference>
<sequence length="551" mass="63233">MEHVDSMVLSTLAKLGCSFCDEAVPQTLEDLTRDDFIEGIVKLIWMIDPETKTTIPTFKLPGSAAQKFQVATAIANIVNELGLKRDSIGYHTLLYANVFEIRRIFITLIERLPKKKIWVEKSMTRLERLLNTVGERVQEDSTKQWVPEFCRYFNYKYDGKYWHRPEDPERVPFSSHRVGQDVDARFNLCRALEGHDDISELASVEDYALIFNDGIQKPSPPTRPALAPKPIIASKPTPPPRNVPVQKSSADSPDDDQEKLASEIALVKAEIQSQKHEILEFCYAHSRLEDDILYYNELLTTVDVKLLELLKEPEDSLEKLQTELAQIYENDVKTQEAFLKTKEELSKQLEQLRISKGLSTRNEAGKQHIRKVQDVIAERKKKLAEDSRQIAKLKKKISQESGSPDRRRFVSRIMEIMQTINALLEKRNKMFRESSILDREIVHLDGNLSRTYSVVDAWMMPASCRDGQLQQAYRDLISLHERCLAIRRLIEDCGVLAKDIDDVTNELELERQNAANVHLDDLLNDVAHIQDENAALRKQKETLLSAATTRN</sequence>
<dbReference type="InterPro" id="IPR048349">
    <property type="entry name" value="CCDC22_N"/>
</dbReference>
<evidence type="ECO:0000256" key="4">
    <source>
        <dbReference type="SAM" id="MobiDB-lite"/>
    </source>
</evidence>
<dbReference type="AlphaFoldDB" id="A0A7E4W0F9"/>
<dbReference type="InterPro" id="IPR008530">
    <property type="entry name" value="CCDC22"/>
</dbReference>
<comment type="similarity">
    <text evidence="1">Belongs to the CCDC22 family.</text>
</comment>
<evidence type="ECO:0000256" key="1">
    <source>
        <dbReference type="ARBA" id="ARBA00006438"/>
    </source>
</evidence>
<reference evidence="8" key="2">
    <citation type="submission" date="2020-10" db="UniProtKB">
        <authorList>
            <consortium name="WormBaseParasite"/>
        </authorList>
    </citation>
    <scope>IDENTIFICATION</scope>
</reference>
<feature type="domain" description="CCDC22 coiled-coil" evidence="5">
    <location>
        <begin position="258"/>
        <end position="512"/>
    </location>
</feature>
<evidence type="ECO:0000259" key="6">
    <source>
        <dbReference type="Pfam" id="PF21674"/>
    </source>
</evidence>
<evidence type="ECO:0000259" key="5">
    <source>
        <dbReference type="Pfam" id="PF05667"/>
    </source>
</evidence>
<keyword evidence="3" id="KW-0175">Coiled coil</keyword>
<dbReference type="PANTHER" id="PTHR15668:SF4">
    <property type="entry name" value="COILED-COIL DOMAIN-CONTAINING PROTEIN 22"/>
    <property type="match status" value="1"/>
</dbReference>
<keyword evidence="7" id="KW-1185">Reference proteome</keyword>
<dbReference type="InterPro" id="IPR048348">
    <property type="entry name" value="CCDC22_CC"/>
</dbReference>
<feature type="coiled-coil region" evidence="3">
    <location>
        <begin position="519"/>
        <end position="546"/>
    </location>
</feature>